<reference evidence="7" key="2">
    <citation type="submission" date="2023-05" db="EMBL/GenBank/DDBJ databases">
        <authorList>
            <consortium name="Lawrence Berkeley National Laboratory"/>
            <person name="Steindorff A."/>
            <person name="Hensen N."/>
            <person name="Bonometti L."/>
            <person name="Westerberg I."/>
            <person name="Brannstrom I.O."/>
            <person name="Guillou S."/>
            <person name="Cros-Aarteil S."/>
            <person name="Calhoun S."/>
            <person name="Haridas S."/>
            <person name="Kuo A."/>
            <person name="Mondo S."/>
            <person name="Pangilinan J."/>
            <person name="Riley R."/>
            <person name="Labutti K."/>
            <person name="Andreopoulos B."/>
            <person name="Lipzen A."/>
            <person name="Chen C."/>
            <person name="Yanf M."/>
            <person name="Daum C."/>
            <person name="Ng V."/>
            <person name="Clum A."/>
            <person name="Ohm R."/>
            <person name="Martin F."/>
            <person name="Silar P."/>
            <person name="Natvig D."/>
            <person name="Lalanne C."/>
            <person name="Gautier V."/>
            <person name="Ament-Velasquez S.L."/>
            <person name="Kruys A."/>
            <person name="Hutchinson M.I."/>
            <person name="Powell A.J."/>
            <person name="Barry K."/>
            <person name="Miller A.N."/>
            <person name="Grigoriev I.V."/>
            <person name="Debuchy R."/>
            <person name="Gladieux P."/>
            <person name="Thoren M.H."/>
            <person name="Johannesson H."/>
        </authorList>
    </citation>
    <scope>NUCLEOTIDE SEQUENCE</scope>
    <source>
        <strain evidence="7">CBS 103.79</strain>
    </source>
</reference>
<evidence type="ECO:0000256" key="4">
    <source>
        <dbReference type="ARBA" id="ARBA00025740"/>
    </source>
</evidence>
<dbReference type="GO" id="GO:0005774">
    <property type="term" value="C:vacuolar membrane"/>
    <property type="evidence" value="ECO:0007669"/>
    <property type="project" value="UniProtKB-SubCell"/>
</dbReference>
<dbReference type="PROSITE" id="PS50082">
    <property type="entry name" value="WD_REPEATS_2"/>
    <property type="match status" value="1"/>
</dbReference>
<dbReference type="PANTHER" id="PTHR11227">
    <property type="entry name" value="WD-REPEAT PROTEIN INTERACTING WITH PHOSPHOINOSIDES WIPI -RELATED"/>
    <property type="match status" value="1"/>
</dbReference>
<dbReference type="Gene3D" id="2.130.10.10">
    <property type="entry name" value="YVTN repeat-like/Quinoprotein amine dehydrogenase"/>
    <property type="match status" value="1"/>
</dbReference>
<gene>
    <name evidence="7" type="ORF">C8A05DRAFT_32242</name>
</gene>
<comment type="caution">
    <text evidence="7">The sequence shown here is derived from an EMBL/GenBank/DDBJ whole genome shotgun (WGS) entry which is preliminary data.</text>
</comment>
<dbReference type="Proteomes" id="UP001303889">
    <property type="component" value="Unassembled WGS sequence"/>
</dbReference>
<dbReference type="Pfam" id="PF21032">
    <property type="entry name" value="PROPPIN"/>
    <property type="match status" value="1"/>
</dbReference>
<proteinExistence type="inferred from homology"/>
<evidence type="ECO:0000313" key="8">
    <source>
        <dbReference type="Proteomes" id="UP001303889"/>
    </source>
</evidence>
<dbReference type="EMBL" id="MU855419">
    <property type="protein sequence ID" value="KAK3903994.1"/>
    <property type="molecule type" value="Genomic_DNA"/>
</dbReference>
<dbReference type="AlphaFoldDB" id="A0AAN6RV85"/>
<feature type="compositionally biased region" description="Low complexity" evidence="6">
    <location>
        <begin position="343"/>
        <end position="353"/>
    </location>
</feature>
<dbReference type="SUPFAM" id="SSF50978">
    <property type="entry name" value="WD40 repeat-like"/>
    <property type="match status" value="1"/>
</dbReference>
<organism evidence="7 8">
    <name type="scientific">Staphylotrichum tortipilum</name>
    <dbReference type="NCBI Taxonomy" id="2831512"/>
    <lineage>
        <taxon>Eukaryota</taxon>
        <taxon>Fungi</taxon>
        <taxon>Dikarya</taxon>
        <taxon>Ascomycota</taxon>
        <taxon>Pezizomycotina</taxon>
        <taxon>Sordariomycetes</taxon>
        <taxon>Sordariomycetidae</taxon>
        <taxon>Sordariales</taxon>
        <taxon>Chaetomiaceae</taxon>
        <taxon>Staphylotrichum</taxon>
    </lineage>
</organism>
<dbReference type="InterPro" id="IPR036322">
    <property type="entry name" value="WD40_repeat_dom_sf"/>
</dbReference>
<keyword evidence="2 5" id="KW-0853">WD repeat</keyword>
<dbReference type="SMART" id="SM00320">
    <property type="entry name" value="WD40"/>
    <property type="match status" value="2"/>
</dbReference>
<comment type="similarity">
    <text evidence="4">Belongs to the WD repeat PROPPIN family.</text>
</comment>
<dbReference type="InterPro" id="IPR001680">
    <property type="entry name" value="WD40_rpt"/>
</dbReference>
<feature type="compositionally biased region" description="Gly residues" evidence="6">
    <location>
        <begin position="354"/>
        <end position="364"/>
    </location>
</feature>
<protein>
    <submittedName>
        <fullName evidence="7">WD40-repeat-containing domain protein</fullName>
    </submittedName>
</protein>
<feature type="region of interest" description="Disordered" evidence="6">
    <location>
        <begin position="334"/>
        <end position="377"/>
    </location>
</feature>
<feature type="compositionally biased region" description="Low complexity" evidence="6">
    <location>
        <begin position="292"/>
        <end position="304"/>
    </location>
</feature>
<dbReference type="InterPro" id="IPR048720">
    <property type="entry name" value="PROPPIN"/>
</dbReference>
<feature type="region of interest" description="Disordered" evidence="6">
    <location>
        <begin position="251"/>
        <end position="304"/>
    </location>
</feature>
<feature type="repeat" description="WD" evidence="5">
    <location>
        <begin position="176"/>
        <end position="204"/>
    </location>
</feature>
<keyword evidence="8" id="KW-1185">Reference proteome</keyword>
<evidence type="ECO:0000256" key="3">
    <source>
        <dbReference type="ARBA" id="ARBA00022737"/>
    </source>
</evidence>
<keyword evidence="3" id="KW-0677">Repeat</keyword>
<evidence type="ECO:0000256" key="5">
    <source>
        <dbReference type="PROSITE-ProRule" id="PRU00221"/>
    </source>
</evidence>
<evidence type="ECO:0000256" key="2">
    <source>
        <dbReference type="ARBA" id="ARBA00022574"/>
    </source>
</evidence>
<accession>A0AAN6RV85</accession>
<name>A0AAN6RV85_9PEZI</name>
<comment type="subcellular location">
    <subcellularLocation>
        <location evidence="1">Vacuole membrane</location>
        <topology evidence="1">Peripheral membrane protein</topology>
    </subcellularLocation>
</comment>
<sequence length="429" mass="45079">MNTRTPLESPSSTVVLSISFNDDCSCFAVGLNTGFCIFHAETCALRTTRDFNAGVGLVQMMGKANYVGLVGGGRQPKFAANKLIIWDDHKSKAALEISALTPVRGVQLSKEHIAVVLQNSVRVYKFAKPPNLLSAYETANNPWGLCCLSPKRLAFPGRMTGHVQLVEIATGNVSIIPAHTSAVKAVQLSPDGELLATASETGTLIRIFSTANCARLAELRRGIDPATIFSLAFNPPGTMLACTSDKSTLHIFDVPHPKRPGGTRHPSSSSPPPQPYSNSPSPAAGVAGNGIPGPAEPNNGNNANDGRGKWGILAKIPLMPRVFSDVYSFASAPFEVDDDDDPTGPGNSSSSVTGGNGGGGGVGGLPMTESTTLGTSRPPKGVIGWVGENVLLVVGAGRDARWERFVVREGADGRRGVVREGWRRYLAGP</sequence>
<evidence type="ECO:0000256" key="1">
    <source>
        <dbReference type="ARBA" id="ARBA00004148"/>
    </source>
</evidence>
<reference evidence="7" key="1">
    <citation type="journal article" date="2023" name="Mol. Phylogenet. Evol.">
        <title>Genome-scale phylogeny and comparative genomics of the fungal order Sordariales.</title>
        <authorList>
            <person name="Hensen N."/>
            <person name="Bonometti L."/>
            <person name="Westerberg I."/>
            <person name="Brannstrom I.O."/>
            <person name="Guillou S."/>
            <person name="Cros-Aarteil S."/>
            <person name="Calhoun S."/>
            <person name="Haridas S."/>
            <person name="Kuo A."/>
            <person name="Mondo S."/>
            <person name="Pangilinan J."/>
            <person name="Riley R."/>
            <person name="LaButti K."/>
            <person name="Andreopoulos B."/>
            <person name="Lipzen A."/>
            <person name="Chen C."/>
            <person name="Yan M."/>
            <person name="Daum C."/>
            <person name="Ng V."/>
            <person name="Clum A."/>
            <person name="Steindorff A."/>
            <person name="Ohm R.A."/>
            <person name="Martin F."/>
            <person name="Silar P."/>
            <person name="Natvig D.O."/>
            <person name="Lalanne C."/>
            <person name="Gautier V."/>
            <person name="Ament-Velasquez S.L."/>
            <person name="Kruys A."/>
            <person name="Hutchinson M.I."/>
            <person name="Powell A.J."/>
            <person name="Barry K."/>
            <person name="Miller A.N."/>
            <person name="Grigoriev I.V."/>
            <person name="Debuchy R."/>
            <person name="Gladieux P."/>
            <person name="Hiltunen Thoren M."/>
            <person name="Johannesson H."/>
        </authorList>
    </citation>
    <scope>NUCLEOTIDE SEQUENCE</scope>
    <source>
        <strain evidence="7">CBS 103.79</strain>
    </source>
</reference>
<evidence type="ECO:0000256" key="6">
    <source>
        <dbReference type="SAM" id="MobiDB-lite"/>
    </source>
</evidence>
<dbReference type="InterPro" id="IPR015943">
    <property type="entry name" value="WD40/YVTN_repeat-like_dom_sf"/>
</dbReference>
<evidence type="ECO:0000313" key="7">
    <source>
        <dbReference type="EMBL" id="KAK3903994.1"/>
    </source>
</evidence>